<name>A0A4Y2GAB1_ARAVE</name>
<comment type="caution">
    <text evidence="2">The sequence shown here is derived from an EMBL/GenBank/DDBJ whole genome shotgun (WGS) entry which is preliminary data.</text>
</comment>
<accession>A0A4Y2GAB1</accession>
<organism evidence="2 3">
    <name type="scientific">Araneus ventricosus</name>
    <name type="common">Orbweaver spider</name>
    <name type="synonym">Epeira ventricosa</name>
    <dbReference type="NCBI Taxonomy" id="182803"/>
    <lineage>
        <taxon>Eukaryota</taxon>
        <taxon>Metazoa</taxon>
        <taxon>Ecdysozoa</taxon>
        <taxon>Arthropoda</taxon>
        <taxon>Chelicerata</taxon>
        <taxon>Arachnida</taxon>
        <taxon>Araneae</taxon>
        <taxon>Araneomorphae</taxon>
        <taxon>Entelegynae</taxon>
        <taxon>Araneoidea</taxon>
        <taxon>Araneidae</taxon>
        <taxon>Araneus</taxon>
    </lineage>
</organism>
<gene>
    <name evidence="2" type="ORF">AVEN_186690_1</name>
</gene>
<dbReference type="AlphaFoldDB" id="A0A4Y2GAB1"/>
<evidence type="ECO:0000313" key="3">
    <source>
        <dbReference type="Proteomes" id="UP000499080"/>
    </source>
</evidence>
<reference evidence="2 3" key="1">
    <citation type="journal article" date="2019" name="Sci. Rep.">
        <title>Orb-weaving spider Araneus ventricosus genome elucidates the spidroin gene catalogue.</title>
        <authorList>
            <person name="Kono N."/>
            <person name="Nakamura H."/>
            <person name="Ohtoshi R."/>
            <person name="Moran D.A.P."/>
            <person name="Shinohara A."/>
            <person name="Yoshida Y."/>
            <person name="Fujiwara M."/>
            <person name="Mori M."/>
            <person name="Tomita M."/>
            <person name="Arakawa K."/>
        </authorList>
    </citation>
    <scope>NUCLEOTIDE SEQUENCE [LARGE SCALE GENOMIC DNA]</scope>
</reference>
<evidence type="ECO:0000256" key="1">
    <source>
        <dbReference type="SAM" id="MobiDB-lite"/>
    </source>
</evidence>
<proteinExistence type="predicted"/>
<sequence length="103" mass="12019">MGNFERVPEPVEPPYKYFKPLPKKHSERRRLEARKYSEVGTSHMQASFLPSQRTCSSTDSRTLLGYGFPNGLLDSYRKICRTKKEPLRRTISTRQRSANILEN</sequence>
<feature type="region of interest" description="Disordered" evidence="1">
    <location>
        <begin position="1"/>
        <end position="28"/>
    </location>
</feature>
<dbReference type="EMBL" id="BGPR01001263">
    <property type="protein sequence ID" value="GBM49589.1"/>
    <property type="molecule type" value="Genomic_DNA"/>
</dbReference>
<protein>
    <submittedName>
        <fullName evidence="2">Uncharacterized protein</fullName>
    </submittedName>
</protein>
<evidence type="ECO:0000313" key="2">
    <source>
        <dbReference type="EMBL" id="GBM49589.1"/>
    </source>
</evidence>
<keyword evidence="3" id="KW-1185">Reference proteome</keyword>
<dbReference type="Proteomes" id="UP000499080">
    <property type="component" value="Unassembled WGS sequence"/>
</dbReference>